<dbReference type="EMBL" id="CP001032">
    <property type="protein sequence ID" value="ACB77155.1"/>
    <property type="molecule type" value="Genomic_DNA"/>
</dbReference>
<dbReference type="HOGENOM" id="CLU_933315_0_0_0"/>
<protein>
    <recommendedName>
        <fullName evidence="5">DUF2066 domain-containing protein</fullName>
    </recommendedName>
</protein>
<evidence type="ECO:0000313" key="4">
    <source>
        <dbReference type="Proteomes" id="UP000007013"/>
    </source>
</evidence>
<keyword evidence="4" id="KW-1185">Reference proteome</keyword>
<keyword evidence="2" id="KW-0732">Signal</keyword>
<gene>
    <name evidence="3" type="ordered locus">Oter_3881</name>
</gene>
<evidence type="ECO:0000256" key="1">
    <source>
        <dbReference type="SAM" id="MobiDB-lite"/>
    </source>
</evidence>
<proteinExistence type="predicted"/>
<dbReference type="RefSeq" id="WP_012376684.1">
    <property type="nucleotide sequence ID" value="NC_010571.1"/>
</dbReference>
<evidence type="ECO:0008006" key="5">
    <source>
        <dbReference type="Google" id="ProtNLM"/>
    </source>
</evidence>
<reference evidence="3 4" key="1">
    <citation type="journal article" date="2011" name="J. Bacteriol.">
        <title>Genome sequence of the verrucomicrobium Opitutus terrae PB90-1, an abundant inhabitant of rice paddy soil ecosystems.</title>
        <authorList>
            <person name="van Passel M.W."/>
            <person name="Kant R."/>
            <person name="Palva A."/>
            <person name="Copeland A."/>
            <person name="Lucas S."/>
            <person name="Lapidus A."/>
            <person name="Glavina del Rio T."/>
            <person name="Pitluck S."/>
            <person name="Goltsman E."/>
            <person name="Clum A."/>
            <person name="Sun H."/>
            <person name="Schmutz J."/>
            <person name="Larimer F.W."/>
            <person name="Land M.L."/>
            <person name="Hauser L."/>
            <person name="Kyrpides N."/>
            <person name="Mikhailova N."/>
            <person name="Richardson P.P."/>
            <person name="Janssen P.H."/>
            <person name="de Vos W.M."/>
            <person name="Smidt H."/>
        </authorList>
    </citation>
    <scope>NUCLEOTIDE SEQUENCE [LARGE SCALE GENOMIC DNA]</scope>
    <source>
        <strain evidence="4">DSM 11246 / JCM 15787 / PB90-1</strain>
    </source>
</reference>
<feature type="signal peptide" evidence="2">
    <location>
        <begin position="1"/>
        <end position="33"/>
    </location>
</feature>
<organism evidence="3 4">
    <name type="scientific">Opitutus terrae (strain DSM 11246 / JCM 15787 / PB90-1)</name>
    <dbReference type="NCBI Taxonomy" id="452637"/>
    <lineage>
        <taxon>Bacteria</taxon>
        <taxon>Pseudomonadati</taxon>
        <taxon>Verrucomicrobiota</taxon>
        <taxon>Opitutia</taxon>
        <taxon>Opitutales</taxon>
        <taxon>Opitutaceae</taxon>
        <taxon>Opitutus</taxon>
    </lineage>
</organism>
<feature type="region of interest" description="Disordered" evidence="1">
    <location>
        <begin position="269"/>
        <end position="298"/>
    </location>
</feature>
<name>B1ZZ83_OPITP</name>
<evidence type="ECO:0000313" key="3">
    <source>
        <dbReference type="EMBL" id="ACB77155.1"/>
    </source>
</evidence>
<dbReference type="OrthoDB" id="188934at2"/>
<dbReference type="KEGG" id="ote:Oter_3881"/>
<accession>B1ZZ83</accession>
<dbReference type="AlphaFoldDB" id="B1ZZ83"/>
<evidence type="ECO:0000256" key="2">
    <source>
        <dbReference type="SAM" id="SignalP"/>
    </source>
</evidence>
<feature type="chain" id="PRO_5002774751" description="DUF2066 domain-containing protein" evidence="2">
    <location>
        <begin position="34"/>
        <end position="298"/>
    </location>
</feature>
<dbReference type="Proteomes" id="UP000007013">
    <property type="component" value="Chromosome"/>
</dbReference>
<sequence>MQTWSGRIRAGLDGVGRALLAAALTMAATKASAQESFFSRFFHHDVEVITVTDMTPQGRLLRQPNAANPIYYEALVLGYQDYGRSIAGLRPPQKKEMLKLILKILADQGYHPGSVKHMPEVLLVLSWGTLNYDWGKAMLFMGGDKLDILWEMEPLSISNTVQALTRFRQSSLAQLVKESSQGPLYVISILALDRAAAVEGKTRLLWHTKVSCPAIGLALTPTLKQMARQAAPHVGRETAQPVWVTAPPREGRVDLGELKVIETIDPDVLPITDADDGPDAVGPQARKRRDEAAAAAGR</sequence>